<name>A0A392LWL3_9FABA</name>
<comment type="caution">
    <text evidence="1">The sequence shown here is derived from an EMBL/GenBank/DDBJ whole genome shotgun (WGS) entry which is preliminary data.</text>
</comment>
<accession>A0A392LWL3</accession>
<evidence type="ECO:0000313" key="1">
    <source>
        <dbReference type="EMBL" id="MCH79352.1"/>
    </source>
</evidence>
<sequence>MRFYFFHHQFNLVRTSILTSSLYVSGLTSSASASAVVSSDSVPWCLFHHYRLHGGASVVAETCLTGFSFYLCLVNGSPDGAGSGF</sequence>
<keyword evidence="2" id="KW-1185">Reference proteome</keyword>
<dbReference type="AlphaFoldDB" id="A0A392LWL3"/>
<proteinExistence type="predicted"/>
<dbReference type="EMBL" id="LXQA010000059">
    <property type="protein sequence ID" value="MCH79352.1"/>
    <property type="molecule type" value="Genomic_DNA"/>
</dbReference>
<reference evidence="1 2" key="1">
    <citation type="journal article" date="2018" name="Front. Plant Sci.">
        <title>Red Clover (Trifolium pratense) and Zigzag Clover (T. medium) - A Picture of Genomic Similarities and Differences.</title>
        <authorList>
            <person name="Dluhosova J."/>
            <person name="Istvanek J."/>
            <person name="Nedelnik J."/>
            <person name="Repkova J."/>
        </authorList>
    </citation>
    <scope>NUCLEOTIDE SEQUENCE [LARGE SCALE GENOMIC DNA]</scope>
    <source>
        <strain evidence="2">cv. 10/8</strain>
        <tissue evidence="1">Leaf</tissue>
    </source>
</reference>
<dbReference type="Proteomes" id="UP000265520">
    <property type="component" value="Unassembled WGS sequence"/>
</dbReference>
<organism evidence="1 2">
    <name type="scientific">Trifolium medium</name>
    <dbReference type="NCBI Taxonomy" id="97028"/>
    <lineage>
        <taxon>Eukaryota</taxon>
        <taxon>Viridiplantae</taxon>
        <taxon>Streptophyta</taxon>
        <taxon>Embryophyta</taxon>
        <taxon>Tracheophyta</taxon>
        <taxon>Spermatophyta</taxon>
        <taxon>Magnoliopsida</taxon>
        <taxon>eudicotyledons</taxon>
        <taxon>Gunneridae</taxon>
        <taxon>Pentapetalae</taxon>
        <taxon>rosids</taxon>
        <taxon>fabids</taxon>
        <taxon>Fabales</taxon>
        <taxon>Fabaceae</taxon>
        <taxon>Papilionoideae</taxon>
        <taxon>50 kb inversion clade</taxon>
        <taxon>NPAAA clade</taxon>
        <taxon>Hologalegina</taxon>
        <taxon>IRL clade</taxon>
        <taxon>Trifolieae</taxon>
        <taxon>Trifolium</taxon>
    </lineage>
</organism>
<protein>
    <submittedName>
        <fullName evidence="1">Uncharacterized protein</fullName>
    </submittedName>
</protein>
<evidence type="ECO:0000313" key="2">
    <source>
        <dbReference type="Proteomes" id="UP000265520"/>
    </source>
</evidence>
<gene>
    <name evidence="1" type="ORF">A2U01_0000100</name>
</gene>